<keyword evidence="1" id="KW-0805">Transcription regulation</keyword>
<evidence type="ECO:0000259" key="6">
    <source>
        <dbReference type="PROSITE" id="PS50048"/>
    </source>
</evidence>
<accession>A0A017S163</accession>
<dbReference type="CDD" id="cd00067">
    <property type="entry name" value="GAL4"/>
    <property type="match status" value="1"/>
</dbReference>
<sequence>MEHNSVRSRRTHHKSRLGCRNCKKRRIKCDEKKPACSNCQHHGISCDFTASLPASPSPATSDPDEPQRRPASKFRFRASRYQSHLSRTSMPVSETSTASTGVQCDDPSIRPDGLSLPDLQLFHHFVTATYRTVAEDTHGWELWQVHVPQWSMTYSSILHLLLAFSALHRGHQQPASAPELRNRYIAQADQHFTFGVSTVTSILSQFELTPENAQPIYIAAILICFVYFARGPLPGEYLVFSDAGQAEWLVLLRGVRLIVSTRRQHIFKGVMVPPNADQEMMKQRYISAEWLEIWQGDQRQLLEVRQLVRQRSADFVQGDMCVSLVDSLMQTFEDVYVKMSAHRERVGLMQIIVGWLYRLPEAYISLLQEKQPPALVLLAHWSILLHYMRPVWYMRGWDCHVIDGVQRSLPWEWKEWASWPLRRIQSLENPG</sequence>
<dbReference type="HOGENOM" id="CLU_024934_1_1_1"/>
<dbReference type="GO" id="GO:0008270">
    <property type="term" value="F:zinc ion binding"/>
    <property type="evidence" value="ECO:0007669"/>
    <property type="project" value="InterPro"/>
</dbReference>
<dbReference type="Proteomes" id="UP000019804">
    <property type="component" value="Unassembled WGS sequence"/>
</dbReference>
<evidence type="ECO:0000313" key="7">
    <source>
        <dbReference type="EMBL" id="EYE90793.1"/>
    </source>
</evidence>
<evidence type="ECO:0000256" key="5">
    <source>
        <dbReference type="SAM" id="MobiDB-lite"/>
    </source>
</evidence>
<name>A0A017S163_ASPRC</name>
<dbReference type="InterPro" id="IPR021858">
    <property type="entry name" value="Fun_TF"/>
</dbReference>
<proteinExistence type="predicted"/>
<evidence type="ECO:0000256" key="3">
    <source>
        <dbReference type="ARBA" id="ARBA00023163"/>
    </source>
</evidence>
<protein>
    <recommendedName>
        <fullName evidence="6">Zn(2)-C6 fungal-type domain-containing protein</fullName>
    </recommendedName>
</protein>
<dbReference type="Pfam" id="PF11951">
    <property type="entry name" value="Fungal_trans_2"/>
    <property type="match status" value="1"/>
</dbReference>
<organism evidence="7 8">
    <name type="scientific">Aspergillus ruber (strain CBS 135680)</name>
    <dbReference type="NCBI Taxonomy" id="1388766"/>
    <lineage>
        <taxon>Eukaryota</taxon>
        <taxon>Fungi</taxon>
        <taxon>Dikarya</taxon>
        <taxon>Ascomycota</taxon>
        <taxon>Pezizomycotina</taxon>
        <taxon>Eurotiomycetes</taxon>
        <taxon>Eurotiomycetidae</taxon>
        <taxon>Eurotiales</taxon>
        <taxon>Aspergillaceae</taxon>
        <taxon>Aspergillus</taxon>
        <taxon>Aspergillus subgen. Aspergillus</taxon>
    </lineage>
</organism>
<keyword evidence="8" id="KW-1185">Reference proteome</keyword>
<dbReference type="PANTHER" id="PTHR47657:SF13">
    <property type="entry name" value="ZN(2)-C6 FUNGAL-TYPE DOMAIN-CONTAINING PROTEIN-RELATED"/>
    <property type="match status" value="1"/>
</dbReference>
<evidence type="ECO:0000256" key="4">
    <source>
        <dbReference type="ARBA" id="ARBA00023242"/>
    </source>
</evidence>
<dbReference type="GO" id="GO:0000981">
    <property type="term" value="F:DNA-binding transcription factor activity, RNA polymerase II-specific"/>
    <property type="evidence" value="ECO:0007669"/>
    <property type="project" value="InterPro"/>
</dbReference>
<dbReference type="AlphaFoldDB" id="A0A017S163"/>
<evidence type="ECO:0000313" key="8">
    <source>
        <dbReference type="Proteomes" id="UP000019804"/>
    </source>
</evidence>
<keyword evidence="2" id="KW-0238">DNA-binding</keyword>
<dbReference type="PROSITE" id="PS00463">
    <property type="entry name" value="ZN2_CY6_FUNGAL_1"/>
    <property type="match status" value="1"/>
</dbReference>
<dbReference type="GO" id="GO:0003677">
    <property type="term" value="F:DNA binding"/>
    <property type="evidence" value="ECO:0007669"/>
    <property type="project" value="UniProtKB-KW"/>
</dbReference>
<dbReference type="SMART" id="SM00066">
    <property type="entry name" value="GAL4"/>
    <property type="match status" value="1"/>
</dbReference>
<dbReference type="STRING" id="1388766.A0A017S163"/>
<dbReference type="InterPro" id="IPR052400">
    <property type="entry name" value="Zn2-C6_fungal_TF"/>
</dbReference>
<dbReference type="OrthoDB" id="416217at2759"/>
<dbReference type="Gene3D" id="4.10.240.10">
    <property type="entry name" value="Zn(2)-C6 fungal-type DNA-binding domain"/>
    <property type="match status" value="1"/>
</dbReference>
<gene>
    <name evidence="7" type="ORF">EURHEDRAFT_466396</name>
</gene>
<dbReference type="InterPro" id="IPR001138">
    <property type="entry name" value="Zn2Cys6_DnaBD"/>
</dbReference>
<dbReference type="RefSeq" id="XP_040634483.1">
    <property type="nucleotide sequence ID" value="XM_040785094.1"/>
</dbReference>
<dbReference type="PROSITE" id="PS50048">
    <property type="entry name" value="ZN2_CY6_FUNGAL_2"/>
    <property type="match status" value="1"/>
</dbReference>
<evidence type="ECO:0000256" key="1">
    <source>
        <dbReference type="ARBA" id="ARBA00023015"/>
    </source>
</evidence>
<feature type="region of interest" description="Disordered" evidence="5">
    <location>
        <begin position="53"/>
        <end position="75"/>
    </location>
</feature>
<feature type="compositionally biased region" description="Polar residues" evidence="5">
    <location>
        <begin position="85"/>
        <end position="102"/>
    </location>
</feature>
<dbReference type="PANTHER" id="PTHR47657">
    <property type="entry name" value="STEROL REGULATORY ELEMENT-BINDING PROTEIN ECM22"/>
    <property type="match status" value="1"/>
</dbReference>
<evidence type="ECO:0000256" key="2">
    <source>
        <dbReference type="ARBA" id="ARBA00023125"/>
    </source>
</evidence>
<dbReference type="InterPro" id="IPR036864">
    <property type="entry name" value="Zn2-C6_fun-type_DNA-bd_sf"/>
</dbReference>
<keyword evidence="3" id="KW-0804">Transcription</keyword>
<dbReference type="GeneID" id="63700218"/>
<reference evidence="8" key="1">
    <citation type="journal article" date="2014" name="Nat. Commun.">
        <title>Genomic adaptations of the halophilic Dead Sea filamentous fungus Eurotium rubrum.</title>
        <authorList>
            <person name="Kis-Papo T."/>
            <person name="Weig A.R."/>
            <person name="Riley R."/>
            <person name="Persoh D."/>
            <person name="Salamov A."/>
            <person name="Sun H."/>
            <person name="Lipzen A."/>
            <person name="Wasser S.P."/>
            <person name="Rambold G."/>
            <person name="Grigoriev I.V."/>
            <person name="Nevo E."/>
        </authorList>
    </citation>
    <scope>NUCLEOTIDE SEQUENCE [LARGE SCALE GENOMIC DNA]</scope>
    <source>
        <strain evidence="8">CBS 135680</strain>
    </source>
</reference>
<feature type="domain" description="Zn(2)-C6 fungal-type" evidence="6">
    <location>
        <begin position="18"/>
        <end position="48"/>
    </location>
</feature>
<dbReference type="SUPFAM" id="SSF57701">
    <property type="entry name" value="Zn2/Cys6 DNA-binding domain"/>
    <property type="match status" value="1"/>
</dbReference>
<keyword evidence="4" id="KW-0539">Nucleus</keyword>
<dbReference type="Pfam" id="PF00172">
    <property type="entry name" value="Zn_clus"/>
    <property type="match status" value="1"/>
</dbReference>
<dbReference type="EMBL" id="KK088453">
    <property type="protein sequence ID" value="EYE90793.1"/>
    <property type="molecule type" value="Genomic_DNA"/>
</dbReference>
<feature type="region of interest" description="Disordered" evidence="5">
    <location>
        <begin position="85"/>
        <end position="104"/>
    </location>
</feature>